<dbReference type="RefSeq" id="WP_015820798.1">
    <property type="nucleotide sequence ID" value="NC_012997.1"/>
</dbReference>
<name>C5BQM8_TERTT</name>
<dbReference type="SUPFAM" id="SSF48256">
    <property type="entry name" value="Citrate synthase"/>
    <property type="match status" value="1"/>
</dbReference>
<protein>
    <recommendedName>
        <fullName evidence="3">Citrate synthase</fullName>
    </recommendedName>
</protein>
<dbReference type="EMBL" id="CP001614">
    <property type="protein sequence ID" value="ACR14684.1"/>
    <property type="molecule type" value="Genomic_DNA"/>
</dbReference>
<dbReference type="Proteomes" id="UP000009080">
    <property type="component" value="Chromosome"/>
</dbReference>
<evidence type="ECO:0008006" key="3">
    <source>
        <dbReference type="Google" id="ProtNLM"/>
    </source>
</evidence>
<dbReference type="eggNOG" id="COG0372">
    <property type="taxonomic scope" value="Bacteria"/>
</dbReference>
<sequence length="266" mass="29397">MSNSAAREVKRRDDVFVEKTQTKIWLEKPSESNPYIAETSYCHGYEIFDLMKNCSLVEVIYLLFKGELPTDDQKTLLEQLMIGLINPGPRHAATRAAMNTGVGKTNPVHILPIAAIVMGGERDCGGAIEDTMRFFRKNFRQPPEEVAEQMMSAENVEDWPGFGQTYGGRDIQTTRLAETLLALEGAGEILQWAANYVVALAKANAGWLPVGLAAAVFADLGFHPKLGGPVYQLITAPGLIAHGFELYTKPLTSMPYVKDEDYEIKN</sequence>
<dbReference type="GO" id="GO:0046912">
    <property type="term" value="F:acyltransferase activity, acyl groups converted into alkyl on transfer"/>
    <property type="evidence" value="ECO:0007669"/>
    <property type="project" value="InterPro"/>
</dbReference>
<organism evidence="1 2">
    <name type="scientific">Teredinibacter turnerae (strain ATCC 39867 / T7901)</name>
    <dbReference type="NCBI Taxonomy" id="377629"/>
    <lineage>
        <taxon>Bacteria</taxon>
        <taxon>Pseudomonadati</taxon>
        <taxon>Pseudomonadota</taxon>
        <taxon>Gammaproteobacteria</taxon>
        <taxon>Cellvibrionales</taxon>
        <taxon>Cellvibrionaceae</taxon>
        <taxon>Teredinibacter</taxon>
    </lineage>
</organism>
<reference evidence="1 2" key="1">
    <citation type="journal article" date="2009" name="PLoS ONE">
        <title>The complete genome of Teredinibacter turnerae T7901: an intracellular endosymbiont of marine wood-boring bivalves (shipworms).</title>
        <authorList>
            <person name="Yang J.C."/>
            <person name="Madupu R."/>
            <person name="Durkin A.S."/>
            <person name="Ekborg N.A."/>
            <person name="Pedamallu C.S."/>
            <person name="Hostetler J.B."/>
            <person name="Radune D."/>
            <person name="Toms B.S."/>
            <person name="Henrissat B."/>
            <person name="Coutinho P.M."/>
            <person name="Schwarz S."/>
            <person name="Field L."/>
            <person name="Trindade-Silva A.E."/>
            <person name="Soares C.A.G."/>
            <person name="Elshahawi S."/>
            <person name="Hanora A."/>
            <person name="Schmidt E.W."/>
            <person name="Haygood M.G."/>
            <person name="Posfai J."/>
            <person name="Benner J."/>
            <person name="Madinger C."/>
            <person name="Nove J."/>
            <person name="Anton B."/>
            <person name="Chaudhary K."/>
            <person name="Foster J."/>
            <person name="Holman A."/>
            <person name="Kumar S."/>
            <person name="Lessard P.A."/>
            <person name="Luyten Y.A."/>
            <person name="Slatko B."/>
            <person name="Wood N."/>
            <person name="Wu B."/>
            <person name="Teplitski M."/>
            <person name="Mougous J.D."/>
            <person name="Ward N."/>
            <person name="Eisen J.A."/>
            <person name="Badger J.H."/>
            <person name="Distel D.L."/>
        </authorList>
    </citation>
    <scope>NUCLEOTIDE SEQUENCE [LARGE SCALE GENOMIC DNA]</scope>
    <source>
        <strain evidence="2">ATCC 39867 / T7901</strain>
    </source>
</reference>
<dbReference type="OrthoDB" id="8717683at2"/>
<gene>
    <name evidence="1" type="ordered locus">TERTU_3369</name>
</gene>
<keyword evidence="2" id="KW-1185">Reference proteome</keyword>
<dbReference type="STRING" id="377629.TERTU_3369"/>
<evidence type="ECO:0000313" key="2">
    <source>
        <dbReference type="Proteomes" id="UP000009080"/>
    </source>
</evidence>
<dbReference type="InterPro" id="IPR036969">
    <property type="entry name" value="Citrate_synthase_sf"/>
</dbReference>
<dbReference type="KEGG" id="ttu:TERTU_3369"/>
<dbReference type="AlphaFoldDB" id="C5BQM8"/>
<proteinExistence type="predicted"/>
<evidence type="ECO:0000313" key="1">
    <source>
        <dbReference type="EMBL" id="ACR14684.1"/>
    </source>
</evidence>
<dbReference type="Gene3D" id="1.10.580.10">
    <property type="entry name" value="Citrate Synthase, domain 1"/>
    <property type="match status" value="1"/>
</dbReference>
<dbReference type="HOGENOM" id="CLU_1018244_0_0_6"/>
<dbReference type="InterPro" id="IPR016142">
    <property type="entry name" value="Citrate_synth-like_lrg_a-sub"/>
</dbReference>
<accession>C5BQM8</accession>